<evidence type="ECO:0000313" key="1">
    <source>
        <dbReference type="EMBL" id="STV08304.1"/>
    </source>
</evidence>
<organism evidence="1 2">
    <name type="scientific">Klebsiella pneumoniae subsp. ozaenae</name>
    <dbReference type="NCBI Taxonomy" id="574"/>
    <lineage>
        <taxon>Bacteria</taxon>
        <taxon>Pseudomonadati</taxon>
        <taxon>Pseudomonadota</taxon>
        <taxon>Gammaproteobacteria</taxon>
        <taxon>Enterobacterales</taxon>
        <taxon>Enterobacteriaceae</taxon>
        <taxon>Klebsiella/Raoultella group</taxon>
        <taxon>Klebsiella</taxon>
        <taxon>Klebsiella pneumoniae complex</taxon>
    </lineage>
</organism>
<accession>A0A378AG34</accession>
<dbReference type="AlphaFoldDB" id="A0A378AG34"/>
<evidence type="ECO:0000313" key="2">
    <source>
        <dbReference type="Proteomes" id="UP000255382"/>
    </source>
</evidence>
<dbReference type="EMBL" id="UGLZ01000005">
    <property type="protein sequence ID" value="STV08304.1"/>
    <property type="molecule type" value="Genomic_DNA"/>
</dbReference>
<proteinExistence type="predicted"/>
<name>A0A378AG34_KLEPO</name>
<protein>
    <submittedName>
        <fullName evidence="1">Uncharacterized protein</fullName>
    </submittedName>
</protein>
<sequence>MAASTDSVPLLQKKLYFSFPGVKACQGFRQHRPQRVQQLLTVKRLFRELILDGGYHNWITVPYIEDAKPTKAVDKLLSLGVDKRI</sequence>
<reference evidence="1 2" key="1">
    <citation type="submission" date="2018-06" db="EMBL/GenBank/DDBJ databases">
        <authorList>
            <consortium name="Pathogen Informatics"/>
            <person name="Doyle S."/>
        </authorList>
    </citation>
    <scope>NUCLEOTIDE SEQUENCE [LARGE SCALE GENOMIC DNA]</scope>
    <source>
        <strain evidence="1 2">NCTC5050</strain>
    </source>
</reference>
<gene>
    <name evidence="1" type="ORF">NCTC5050_02309</name>
</gene>
<keyword evidence="2" id="KW-1185">Reference proteome</keyword>
<dbReference type="Proteomes" id="UP000255382">
    <property type="component" value="Unassembled WGS sequence"/>
</dbReference>